<reference evidence="3 4" key="1">
    <citation type="journal article" date="2014" name="Proc. Natl. Acad. Sci. U.S.A.">
        <title>Molecular dissection of the evolution of carbapenem-resistant multilocus sequence type 258 Klebsiella pneumoniae.</title>
        <authorList>
            <person name="Deleo F.R."/>
            <person name="Chen L."/>
            <person name="Porcella S.F."/>
            <person name="Martens C.A."/>
            <person name="Kobayashi S.D."/>
            <person name="Porter A.R."/>
            <person name="Chavda K.D."/>
            <person name="Jacobs M.R."/>
            <person name="Mathema B."/>
            <person name="Olsen R.J."/>
            <person name="Bonomo R.A."/>
            <person name="Musser J.M."/>
            <person name="Kreiswirth B.N."/>
        </authorList>
    </citation>
    <scope>NUCLEOTIDE SEQUENCE [LARGE SCALE GENOMIC DNA]</scope>
    <source>
        <strain evidence="3">30684/NJST258_2</strain>
    </source>
</reference>
<dbReference type="PANTHER" id="PTHR11567">
    <property type="entry name" value="ACID PHOSPHATASE-RELATED"/>
    <property type="match status" value="1"/>
</dbReference>
<keyword evidence="2 3" id="KW-0378">Hydrolase</keyword>
<dbReference type="Gene3D" id="3.40.50.1240">
    <property type="entry name" value="Phosphoglycerate mutase-like"/>
    <property type="match status" value="1"/>
</dbReference>
<dbReference type="KEGG" id="kps:KPNJ2_03943"/>
<dbReference type="CDD" id="cd07061">
    <property type="entry name" value="HP_HAP_like"/>
    <property type="match status" value="1"/>
</dbReference>
<dbReference type="GO" id="GO:0030288">
    <property type="term" value="C:outer membrane-bounded periplasmic space"/>
    <property type="evidence" value="ECO:0007669"/>
    <property type="project" value="TreeGrafter"/>
</dbReference>
<accession>W8UYK3</accession>
<protein>
    <submittedName>
        <fullName evidence="3">Glucose-1-phosphatase</fullName>
        <ecNumber evidence="3">3.1.3.10</ecNumber>
    </submittedName>
</protein>
<dbReference type="Pfam" id="PF00328">
    <property type="entry name" value="His_Phos_2"/>
    <property type="match status" value="1"/>
</dbReference>
<organism evidence="3 4">
    <name type="scientific">Klebsiella pneumoniae 30684/NJST258_2</name>
    <dbReference type="NCBI Taxonomy" id="1420013"/>
    <lineage>
        <taxon>Bacteria</taxon>
        <taxon>Pseudomonadati</taxon>
        <taxon>Pseudomonadota</taxon>
        <taxon>Gammaproteobacteria</taxon>
        <taxon>Enterobacterales</taxon>
        <taxon>Enterobacteriaceae</taxon>
        <taxon>Klebsiella/Raoultella group</taxon>
        <taxon>Klebsiella</taxon>
        <taxon>Klebsiella pneumoniae complex</taxon>
    </lineage>
</organism>
<dbReference type="EMBL" id="CP006918">
    <property type="protein sequence ID" value="AHM80723.1"/>
    <property type="molecule type" value="Genomic_DNA"/>
</dbReference>
<dbReference type="Proteomes" id="UP000019586">
    <property type="component" value="Chromosome"/>
</dbReference>
<dbReference type="AlphaFoldDB" id="W8UYK3"/>
<dbReference type="InterPro" id="IPR050645">
    <property type="entry name" value="Histidine_acid_phosphatase"/>
</dbReference>
<dbReference type="GO" id="GO:0008877">
    <property type="term" value="F:glucose-1-phosphatase activity"/>
    <property type="evidence" value="ECO:0007669"/>
    <property type="project" value="UniProtKB-EC"/>
</dbReference>
<evidence type="ECO:0000313" key="4">
    <source>
        <dbReference type="Proteomes" id="UP000019586"/>
    </source>
</evidence>
<sequence>MISARWRCSGWVPVWVPRYSVLPLPPSSPGAMPSNGRPRSPHNRLTNKEEDMMPARHQGLLRLFIACALPLLALQSAAAADWQLEKVVELSRHGIRPPTAGNREAIEAATGRPWTEWTTHDGELTGHGYAAVVNKGRAEGQHYRQLGLLQAGCPTAESIYVRASPLQRTRATAQALVDGAFPGCGVAIHYVSGDADPLFQTDKFAATQTDPARQLAAVKEKAGDLAQRRQALAPTIQLLKQAVCQADKPCPIFDTPWQVEQSKSGKTTISGLSVMANMVETLRLGWSENLPLSQLAWGKITQARQITALLPLLTENYDLSNDVLYTAQKRGSVLLNAMLDGVKPEADPNVRWLLLVAHDTNIAMVRTLMNFSWQLPGYSRGNIPPGSSLVLERWRNAKSGERYLRVYFQAQGLDDLRRLQTPDAQHPMLRQEWHQPGCRQTDVGTLCPFQAAITALGQRIDRSSAPAVAMVLP</sequence>
<dbReference type="HOGENOM" id="CLU_030561_3_0_6"/>
<dbReference type="PATRIC" id="fig|1420013.3.peg.3710"/>
<dbReference type="SUPFAM" id="SSF53254">
    <property type="entry name" value="Phosphoglycerate mutase-like"/>
    <property type="match status" value="1"/>
</dbReference>
<name>W8UYK3_KLEPN</name>
<evidence type="ECO:0000256" key="2">
    <source>
        <dbReference type="ARBA" id="ARBA00022801"/>
    </source>
</evidence>
<evidence type="ECO:0000256" key="1">
    <source>
        <dbReference type="ARBA" id="ARBA00005375"/>
    </source>
</evidence>
<dbReference type="InterPro" id="IPR029033">
    <property type="entry name" value="His_PPase_superfam"/>
</dbReference>
<proteinExistence type="inferred from homology"/>
<gene>
    <name evidence="3" type="ORF">KPNJ2_03943</name>
</gene>
<dbReference type="EC" id="3.1.3.10" evidence="3"/>
<comment type="similarity">
    <text evidence="1">Belongs to the histidine acid phosphatase family.</text>
</comment>
<dbReference type="PANTHER" id="PTHR11567:SF110">
    <property type="entry name" value="2-PHOSPHOXYLOSE PHOSPHATASE 1"/>
    <property type="match status" value="1"/>
</dbReference>
<evidence type="ECO:0000313" key="3">
    <source>
        <dbReference type="EMBL" id="AHM80723.1"/>
    </source>
</evidence>
<dbReference type="InterPro" id="IPR000560">
    <property type="entry name" value="His_Pase_clade-2"/>
</dbReference>